<sequence>MKKRRGKIIKVGALFEKYKLRLKPPQGSVINEVIEVIEDITGITLEKTQIKYSIHTKVISLNAPSLIKQEIKLKQDEILIHLKARLGVTNTPTLIL</sequence>
<organism evidence="1 2">
    <name type="scientific">Candidatus Kaiserbacteria bacterium RIFOXYD1_FULL_42_15</name>
    <dbReference type="NCBI Taxonomy" id="1798532"/>
    <lineage>
        <taxon>Bacteria</taxon>
        <taxon>Candidatus Kaiseribacteriota</taxon>
    </lineage>
</organism>
<accession>A0A1F6FSS6</accession>
<dbReference type="Proteomes" id="UP000179230">
    <property type="component" value="Unassembled WGS sequence"/>
</dbReference>
<comment type="caution">
    <text evidence="1">The sequence shown here is derived from an EMBL/GenBank/DDBJ whole genome shotgun (WGS) entry which is preliminary data.</text>
</comment>
<dbReference type="AlphaFoldDB" id="A0A1F6FSS6"/>
<reference evidence="1 2" key="1">
    <citation type="journal article" date="2016" name="Nat. Commun.">
        <title>Thousands of microbial genomes shed light on interconnected biogeochemical processes in an aquifer system.</title>
        <authorList>
            <person name="Anantharaman K."/>
            <person name="Brown C.T."/>
            <person name="Hug L.A."/>
            <person name="Sharon I."/>
            <person name="Castelle C.J."/>
            <person name="Probst A.J."/>
            <person name="Thomas B.C."/>
            <person name="Singh A."/>
            <person name="Wilkins M.J."/>
            <person name="Karaoz U."/>
            <person name="Brodie E.L."/>
            <person name="Williams K.H."/>
            <person name="Hubbard S.S."/>
            <person name="Banfield J.F."/>
        </authorList>
    </citation>
    <scope>NUCLEOTIDE SEQUENCE [LARGE SCALE GENOMIC DNA]</scope>
</reference>
<proteinExistence type="predicted"/>
<dbReference type="EMBL" id="MFMT01000011">
    <property type="protein sequence ID" value="OGG88913.1"/>
    <property type="molecule type" value="Genomic_DNA"/>
</dbReference>
<evidence type="ECO:0000313" key="1">
    <source>
        <dbReference type="EMBL" id="OGG88913.1"/>
    </source>
</evidence>
<protein>
    <submittedName>
        <fullName evidence="1">Uncharacterized protein</fullName>
    </submittedName>
</protein>
<name>A0A1F6FSS6_9BACT</name>
<evidence type="ECO:0000313" key="2">
    <source>
        <dbReference type="Proteomes" id="UP000179230"/>
    </source>
</evidence>
<gene>
    <name evidence="1" type="ORF">A2592_00905</name>
</gene>